<sequence length="76" mass="8414">MEILPKDTRAGTISDRTGTGWRVSAPPSSCDLDNSSTPSFEFNLSNMVTEYVTVYLTLTKDTSPTMGKRAKKEKPR</sequence>
<dbReference type="AlphaFoldDB" id="A0A2H0RDH5"/>
<dbReference type="Proteomes" id="UP000228767">
    <property type="component" value="Unassembled WGS sequence"/>
</dbReference>
<proteinExistence type="predicted"/>
<feature type="region of interest" description="Disordered" evidence="1">
    <location>
        <begin position="1"/>
        <end position="35"/>
    </location>
</feature>
<name>A0A2H0RDH5_9BACT</name>
<evidence type="ECO:0000313" key="2">
    <source>
        <dbReference type="EMBL" id="PIR44602.1"/>
    </source>
</evidence>
<accession>A0A2H0RDH5</accession>
<organism evidence="2 3">
    <name type="scientific">Candidatus Vogelbacteria bacterium CG10_big_fil_rev_8_21_14_0_10_51_16</name>
    <dbReference type="NCBI Taxonomy" id="1975045"/>
    <lineage>
        <taxon>Bacteria</taxon>
        <taxon>Candidatus Vogeliibacteriota</taxon>
    </lineage>
</organism>
<evidence type="ECO:0000313" key="3">
    <source>
        <dbReference type="Proteomes" id="UP000228767"/>
    </source>
</evidence>
<dbReference type="EMBL" id="PCYI01000025">
    <property type="protein sequence ID" value="PIR44602.1"/>
    <property type="molecule type" value="Genomic_DNA"/>
</dbReference>
<gene>
    <name evidence="2" type="ORF">COV10_03810</name>
</gene>
<protein>
    <submittedName>
        <fullName evidence="2">Uncharacterized protein</fullName>
    </submittedName>
</protein>
<comment type="caution">
    <text evidence="2">The sequence shown here is derived from an EMBL/GenBank/DDBJ whole genome shotgun (WGS) entry which is preliminary data.</text>
</comment>
<evidence type="ECO:0000256" key="1">
    <source>
        <dbReference type="SAM" id="MobiDB-lite"/>
    </source>
</evidence>
<reference evidence="2 3" key="1">
    <citation type="submission" date="2017-09" db="EMBL/GenBank/DDBJ databases">
        <title>Depth-based differentiation of microbial function through sediment-hosted aquifers and enrichment of novel symbionts in the deep terrestrial subsurface.</title>
        <authorList>
            <person name="Probst A.J."/>
            <person name="Ladd B."/>
            <person name="Jarett J.K."/>
            <person name="Geller-Mcgrath D.E."/>
            <person name="Sieber C.M."/>
            <person name="Emerson J.B."/>
            <person name="Anantharaman K."/>
            <person name="Thomas B.C."/>
            <person name="Malmstrom R."/>
            <person name="Stieglmeier M."/>
            <person name="Klingl A."/>
            <person name="Woyke T."/>
            <person name="Ryan C.M."/>
            <person name="Banfield J.F."/>
        </authorList>
    </citation>
    <scope>NUCLEOTIDE SEQUENCE [LARGE SCALE GENOMIC DNA]</scope>
    <source>
        <strain evidence="2">CG10_big_fil_rev_8_21_14_0_10_51_16</strain>
    </source>
</reference>